<comment type="caution">
    <text evidence="2">The sequence shown here is derived from an EMBL/GenBank/DDBJ whole genome shotgun (WGS) entry which is preliminary data.</text>
</comment>
<keyword evidence="3" id="KW-1185">Reference proteome</keyword>
<feature type="compositionally biased region" description="Basic and acidic residues" evidence="1">
    <location>
        <begin position="323"/>
        <end position="334"/>
    </location>
</feature>
<dbReference type="OrthoDB" id="3795533at2759"/>
<accession>A0A1Y2A5P8</accession>
<feature type="region of interest" description="Disordered" evidence="1">
    <location>
        <begin position="291"/>
        <end position="505"/>
    </location>
</feature>
<organism evidence="2 3">
    <name type="scientific">Clohesyomyces aquaticus</name>
    <dbReference type="NCBI Taxonomy" id="1231657"/>
    <lineage>
        <taxon>Eukaryota</taxon>
        <taxon>Fungi</taxon>
        <taxon>Dikarya</taxon>
        <taxon>Ascomycota</taxon>
        <taxon>Pezizomycotina</taxon>
        <taxon>Dothideomycetes</taxon>
        <taxon>Pleosporomycetidae</taxon>
        <taxon>Pleosporales</taxon>
        <taxon>Lindgomycetaceae</taxon>
        <taxon>Clohesyomyces</taxon>
    </lineage>
</organism>
<feature type="compositionally biased region" description="Polar residues" evidence="1">
    <location>
        <begin position="454"/>
        <end position="463"/>
    </location>
</feature>
<evidence type="ECO:0000313" key="2">
    <source>
        <dbReference type="EMBL" id="ORY17637.1"/>
    </source>
</evidence>
<dbReference type="Proteomes" id="UP000193144">
    <property type="component" value="Unassembled WGS sequence"/>
</dbReference>
<gene>
    <name evidence="2" type="ORF">BCR34DRAFT_22783</name>
</gene>
<dbReference type="AlphaFoldDB" id="A0A1Y2A5P8"/>
<feature type="compositionally biased region" description="Polar residues" evidence="1">
    <location>
        <begin position="335"/>
        <end position="352"/>
    </location>
</feature>
<dbReference type="EMBL" id="MCFA01000011">
    <property type="protein sequence ID" value="ORY17637.1"/>
    <property type="molecule type" value="Genomic_DNA"/>
</dbReference>
<evidence type="ECO:0000256" key="1">
    <source>
        <dbReference type="SAM" id="MobiDB-lite"/>
    </source>
</evidence>
<feature type="compositionally biased region" description="Basic and acidic residues" evidence="1">
    <location>
        <begin position="164"/>
        <end position="174"/>
    </location>
</feature>
<evidence type="ECO:0000313" key="3">
    <source>
        <dbReference type="Proteomes" id="UP000193144"/>
    </source>
</evidence>
<proteinExistence type="predicted"/>
<reference evidence="2 3" key="1">
    <citation type="submission" date="2016-07" db="EMBL/GenBank/DDBJ databases">
        <title>Pervasive Adenine N6-methylation of Active Genes in Fungi.</title>
        <authorList>
            <consortium name="DOE Joint Genome Institute"/>
            <person name="Mondo S.J."/>
            <person name="Dannebaum R.O."/>
            <person name="Kuo R.C."/>
            <person name="Labutti K."/>
            <person name="Haridas S."/>
            <person name="Kuo A."/>
            <person name="Salamov A."/>
            <person name="Ahrendt S.R."/>
            <person name="Lipzen A."/>
            <person name="Sullivan W."/>
            <person name="Andreopoulos W.B."/>
            <person name="Clum A."/>
            <person name="Lindquist E."/>
            <person name="Daum C."/>
            <person name="Ramamoorthy G.K."/>
            <person name="Gryganskyi A."/>
            <person name="Culley D."/>
            <person name="Magnuson J.K."/>
            <person name="James T.Y."/>
            <person name="O'Malley M.A."/>
            <person name="Stajich J.E."/>
            <person name="Spatafora J.W."/>
            <person name="Visel A."/>
            <person name="Grigoriev I.V."/>
        </authorList>
    </citation>
    <scope>NUCLEOTIDE SEQUENCE [LARGE SCALE GENOMIC DNA]</scope>
    <source>
        <strain evidence="2 3">CBS 115471</strain>
    </source>
</reference>
<sequence>MDPPFLNRCQIRSRNVLQSLQNLHPDHLDTFLEGVGEIEPPRYQFLNGAVRPPLTLVDYKESAKTYDFGNVFLEDSTLCRIVLQVEDNGKFSRHQKEPLDRSQDNPLATPLPGYLIKDFTKHWKAKFEAIKERKAHINSVRQYAHHDFSQKTKRSNFDGNNDSNYKRKSGDPISRHPANKRIKVGLDSIPDSAKSEAFGRIPDQVKTQLFDVVIKTAFPNFENVMMAAWNTVTVYESVGTDFPDLHGAMTDLKSVLREFEASYGKKKLKRESQQNTNQNANQNANKIANQAQSDAVVQQKSEEPMSRSNASTPEEEQGLFVSEKAHDQVAKSVEKTGNSQQVPPRQAPTQEVSVPESPRGRNEASQQTLDNIRSVMTPKQEGVGNDDRTTRKSPSLPPNPFVPDGPRLPGMDPGETLSNGRYPVDRERRANKSPVVLAGQITPTLTRRSDDQSIEPSASSTLSGPRRDRDSNAIQDLRNARSNQNSQIGSPSQGRGLNGANSRYGMFRTMPNGSGAATARSLTIGALDRISNSGSNGAALTAPMAHTLRDHGRDVRR</sequence>
<feature type="region of interest" description="Disordered" evidence="1">
    <location>
        <begin position="143"/>
        <end position="179"/>
    </location>
</feature>
<feature type="compositionally biased region" description="Polar residues" evidence="1">
    <location>
        <begin position="480"/>
        <end position="501"/>
    </location>
</feature>
<protein>
    <submittedName>
        <fullName evidence="2">Uncharacterized protein</fullName>
    </submittedName>
</protein>
<name>A0A1Y2A5P8_9PLEO</name>